<evidence type="ECO:0000313" key="12">
    <source>
        <dbReference type="EMBL" id="CBY42437.1"/>
    </source>
</evidence>
<evidence type="ECO:0000256" key="1">
    <source>
        <dbReference type="ARBA" id="ARBA00010136"/>
    </source>
</evidence>
<gene>
    <name evidence="12" type="ORF">GSOID_T00026127001</name>
</gene>
<feature type="binding site" evidence="8">
    <location>
        <position position="349"/>
    </location>
    <ligand>
        <name>Zn(2+)</name>
        <dbReference type="ChEBI" id="CHEBI:29105"/>
        <note>catalytic</note>
    </ligand>
</feature>
<dbReference type="InterPro" id="IPR050344">
    <property type="entry name" value="Peptidase_M1_aminopeptidases"/>
</dbReference>
<dbReference type="InterPro" id="IPR001930">
    <property type="entry name" value="Peptidase_M1"/>
</dbReference>
<feature type="domain" description="Peptidase M1 membrane alanine aminopeptidase" evidence="10">
    <location>
        <begin position="288"/>
        <end position="501"/>
    </location>
</feature>
<dbReference type="InterPro" id="IPR042097">
    <property type="entry name" value="Aminopeptidase_N-like_N_sf"/>
</dbReference>
<sequence length="664" mass="75872">MKLSQAIFGALNLANAQRDAWRLPTDLDPLNYNIRIKAFLDPDDQGENEDLSTYPANTFQHFDATTSIKMNCTTATSQIVLNSLFLDFDESTTSLKKGNKDVGISSVYFDKDLEQVTIMLNEEIKENDEIDLMIEYKGYLQPNNFGFYISYYEDAGKRNYVASSQMQGPYARRVFPGFDEPGFKATYEITMEYQKSMPWSDLEYYPLSNMPYKSSADCTNTSGWCVQEFDRTVQMSSYLTAFAIVDFGSVNTVTSVEKTPAHWPERSANVFYSDHKSNVVPSNLDRAHYRSIWKVGKADQIALPDFNAGAMENWGLVTYREQSLLYDMNRDRFDRKFYVANVVSHEMAHMWFGDFVTCQFWDELWLNEAFATFISYVGLEENRDLETGRAFIANRYPAALQHGQTTSSNPIVNIENNNGKVDGHPKAGSSNIIYSKGGIILKNIRCFLGDEVFFGGLQNYLEEFKYSNPTTYDLTAAWENMRNEVGVLLKGKTVGDHWDPWLRQMGYPFLTVKYTDENTKGINIAQKRFLNNPDDDASKPSSSFDYKWPIPLQTAFKTGSDMKYMSTWIEEGDVNLESNIDFAIVNADYVSFFRTKYDGQILDDLVNVLSVDHTSVPSFTRANFVADYFAFAENKPLTSVDITDTLEYTSFMAQETDYVVLENV</sequence>
<evidence type="ECO:0000256" key="8">
    <source>
        <dbReference type="PIRSR" id="PIRSR634016-3"/>
    </source>
</evidence>
<dbReference type="CDD" id="cd09601">
    <property type="entry name" value="M1_APN-Q_like"/>
    <property type="match status" value="1"/>
</dbReference>
<dbReference type="EMBL" id="FN657161">
    <property type="protein sequence ID" value="CBY42437.1"/>
    <property type="molecule type" value="Genomic_DNA"/>
</dbReference>
<dbReference type="InterPro" id="IPR014782">
    <property type="entry name" value="Peptidase_M1_dom"/>
</dbReference>
<reference evidence="12" key="1">
    <citation type="journal article" date="2010" name="Science">
        <title>Plasticity of animal genome architecture unmasked by rapid evolution of a pelagic tunicate.</title>
        <authorList>
            <person name="Denoeud F."/>
            <person name="Henriet S."/>
            <person name="Mungpakdee S."/>
            <person name="Aury J.M."/>
            <person name="Da Silva C."/>
            <person name="Brinkmann H."/>
            <person name="Mikhaleva J."/>
            <person name="Olsen L.C."/>
            <person name="Jubin C."/>
            <person name="Canestro C."/>
            <person name="Bouquet J.M."/>
            <person name="Danks G."/>
            <person name="Poulain J."/>
            <person name="Campsteijn C."/>
            <person name="Adamski M."/>
            <person name="Cross I."/>
            <person name="Yadetie F."/>
            <person name="Muffato M."/>
            <person name="Louis A."/>
            <person name="Butcher S."/>
            <person name="Tsagkogeorga G."/>
            <person name="Konrad A."/>
            <person name="Singh S."/>
            <person name="Jensen M.F."/>
            <person name="Cong E.H."/>
            <person name="Eikeseth-Otteraa H."/>
            <person name="Noel B."/>
            <person name="Anthouard V."/>
            <person name="Porcel B.M."/>
            <person name="Kachouri-Lafond R."/>
            <person name="Nishino A."/>
            <person name="Ugolini M."/>
            <person name="Chourrout P."/>
            <person name="Nishida H."/>
            <person name="Aasland R."/>
            <person name="Huzurbazar S."/>
            <person name="Westhof E."/>
            <person name="Delsuc F."/>
            <person name="Lehrach H."/>
            <person name="Reinhardt R."/>
            <person name="Weissenbach J."/>
            <person name="Roy S.W."/>
            <person name="Artiguenave F."/>
            <person name="Postlethwait J.H."/>
            <person name="Manak J.R."/>
            <person name="Thompson E.M."/>
            <person name="Jaillon O."/>
            <person name="Du Pasquier L."/>
            <person name="Boudinot P."/>
            <person name="Liberles D.A."/>
            <person name="Volff J.N."/>
            <person name="Philippe H."/>
            <person name="Lenhard B."/>
            <person name="Roest Crollius H."/>
            <person name="Wincker P."/>
            <person name="Chourrout D."/>
        </authorList>
    </citation>
    <scope>NUCLEOTIDE SEQUENCE [LARGE SCALE GENOMIC DNA]</scope>
</reference>
<organism evidence="12">
    <name type="scientific">Oikopleura dioica</name>
    <name type="common">Tunicate</name>
    <dbReference type="NCBI Taxonomy" id="34765"/>
    <lineage>
        <taxon>Eukaryota</taxon>
        <taxon>Metazoa</taxon>
        <taxon>Chordata</taxon>
        <taxon>Tunicata</taxon>
        <taxon>Appendicularia</taxon>
        <taxon>Copelata</taxon>
        <taxon>Oikopleuridae</taxon>
        <taxon>Oikopleura</taxon>
    </lineage>
</organism>
<dbReference type="GO" id="GO:0005737">
    <property type="term" value="C:cytoplasm"/>
    <property type="evidence" value="ECO:0007669"/>
    <property type="project" value="TreeGrafter"/>
</dbReference>
<feature type="binding site" evidence="8">
    <location>
        <position position="368"/>
    </location>
    <ligand>
        <name>Zn(2+)</name>
        <dbReference type="ChEBI" id="CHEBI:29105"/>
        <note>catalytic</note>
    </ligand>
</feature>
<dbReference type="GO" id="GO:0008270">
    <property type="term" value="F:zinc ion binding"/>
    <property type="evidence" value="ECO:0007669"/>
    <property type="project" value="InterPro"/>
</dbReference>
<comment type="similarity">
    <text evidence="1">Belongs to the peptidase M1 family.</text>
</comment>
<evidence type="ECO:0000259" key="10">
    <source>
        <dbReference type="Pfam" id="PF01433"/>
    </source>
</evidence>
<dbReference type="SUPFAM" id="SSF55486">
    <property type="entry name" value="Metalloproteases ('zincins'), catalytic domain"/>
    <property type="match status" value="1"/>
</dbReference>
<comment type="cofactor">
    <cofactor evidence="8">
        <name>Zn(2+)</name>
        <dbReference type="ChEBI" id="CHEBI:29105"/>
    </cofactor>
    <text evidence="8">Binds 1 zinc ion per subunit.</text>
</comment>
<dbReference type="PANTHER" id="PTHR11533">
    <property type="entry name" value="PROTEASE M1 ZINC METALLOPROTEASE"/>
    <property type="match status" value="1"/>
</dbReference>
<feature type="site" description="Transition state stabilizer" evidence="9">
    <location>
        <position position="434"/>
    </location>
</feature>
<proteinExistence type="inferred from homology"/>
<dbReference type="AlphaFoldDB" id="E4Z409"/>
<dbReference type="GO" id="GO:0042277">
    <property type="term" value="F:peptide binding"/>
    <property type="evidence" value="ECO:0007669"/>
    <property type="project" value="TreeGrafter"/>
</dbReference>
<dbReference type="InterPro" id="IPR027268">
    <property type="entry name" value="Peptidase_M4/M1_CTD_sf"/>
</dbReference>
<dbReference type="Proteomes" id="UP000011014">
    <property type="component" value="Unassembled WGS sequence"/>
</dbReference>
<dbReference type="GO" id="GO:0006508">
    <property type="term" value="P:proteolysis"/>
    <property type="evidence" value="ECO:0007669"/>
    <property type="project" value="UniProtKB-KW"/>
</dbReference>
<evidence type="ECO:0000256" key="7">
    <source>
        <dbReference type="PIRSR" id="PIRSR634016-1"/>
    </source>
</evidence>
<evidence type="ECO:0000256" key="5">
    <source>
        <dbReference type="ARBA" id="ARBA00022833"/>
    </source>
</evidence>
<feature type="domain" description="Aminopeptidase N-like N-terminal" evidence="11">
    <location>
        <begin position="29"/>
        <end position="239"/>
    </location>
</feature>
<evidence type="ECO:0000256" key="4">
    <source>
        <dbReference type="ARBA" id="ARBA00022801"/>
    </source>
</evidence>
<evidence type="ECO:0000256" key="3">
    <source>
        <dbReference type="ARBA" id="ARBA00022723"/>
    </source>
</evidence>
<feature type="binding site" evidence="8">
    <location>
        <position position="345"/>
    </location>
    <ligand>
        <name>Zn(2+)</name>
        <dbReference type="ChEBI" id="CHEBI:29105"/>
        <note>catalytic</note>
    </ligand>
</feature>
<dbReference type="Pfam" id="PF01433">
    <property type="entry name" value="Peptidase_M1"/>
    <property type="match status" value="1"/>
</dbReference>
<keyword evidence="3 8" id="KW-0479">Metal-binding</keyword>
<dbReference type="Gene3D" id="2.60.40.1730">
    <property type="entry name" value="tricorn interacting facor f3 domain"/>
    <property type="match status" value="1"/>
</dbReference>
<dbReference type="Gene3D" id="1.10.3480.20">
    <property type="match status" value="1"/>
</dbReference>
<keyword evidence="2" id="KW-0645">Protease</keyword>
<dbReference type="GO" id="GO:0016020">
    <property type="term" value="C:membrane"/>
    <property type="evidence" value="ECO:0007669"/>
    <property type="project" value="TreeGrafter"/>
</dbReference>
<dbReference type="GO" id="GO:0043171">
    <property type="term" value="P:peptide catabolic process"/>
    <property type="evidence" value="ECO:0007669"/>
    <property type="project" value="TreeGrafter"/>
</dbReference>
<dbReference type="PRINTS" id="PR00756">
    <property type="entry name" value="ALADIPTASE"/>
</dbReference>
<dbReference type="PANTHER" id="PTHR11533:SF301">
    <property type="entry name" value="AMINOPEPTIDASE"/>
    <property type="match status" value="1"/>
</dbReference>
<evidence type="ECO:0000256" key="9">
    <source>
        <dbReference type="PIRSR" id="PIRSR634016-4"/>
    </source>
</evidence>
<keyword evidence="6" id="KW-0482">Metalloprotease</keyword>
<dbReference type="SUPFAM" id="SSF63737">
    <property type="entry name" value="Leukotriene A4 hydrolase N-terminal domain"/>
    <property type="match status" value="1"/>
</dbReference>
<dbReference type="InterPro" id="IPR034016">
    <property type="entry name" value="M1_APN-typ"/>
</dbReference>
<accession>E4Z409</accession>
<evidence type="ECO:0000256" key="6">
    <source>
        <dbReference type="ARBA" id="ARBA00023049"/>
    </source>
</evidence>
<dbReference type="Pfam" id="PF17900">
    <property type="entry name" value="Peptidase_M1_N"/>
    <property type="match status" value="1"/>
</dbReference>
<protein>
    <submittedName>
        <fullName evidence="12">Uncharacterized protein</fullName>
    </submittedName>
</protein>
<keyword evidence="5 8" id="KW-0862">Zinc</keyword>
<dbReference type="GO" id="GO:0070006">
    <property type="term" value="F:metalloaminopeptidase activity"/>
    <property type="evidence" value="ECO:0007669"/>
    <property type="project" value="TreeGrafter"/>
</dbReference>
<evidence type="ECO:0000256" key="2">
    <source>
        <dbReference type="ARBA" id="ARBA00022670"/>
    </source>
</evidence>
<dbReference type="Gene3D" id="2.60.40.1910">
    <property type="match status" value="1"/>
</dbReference>
<dbReference type="Gene3D" id="1.10.390.10">
    <property type="entry name" value="Neutral Protease Domain 2"/>
    <property type="match status" value="1"/>
</dbReference>
<evidence type="ECO:0000259" key="11">
    <source>
        <dbReference type="Pfam" id="PF17900"/>
    </source>
</evidence>
<feature type="active site" description="Proton acceptor" evidence="7">
    <location>
        <position position="346"/>
    </location>
</feature>
<dbReference type="InterPro" id="IPR045357">
    <property type="entry name" value="Aminopeptidase_N-like_N"/>
</dbReference>
<name>E4Z409_OIKDI</name>
<dbReference type="GO" id="GO:0005615">
    <property type="term" value="C:extracellular space"/>
    <property type="evidence" value="ECO:0007669"/>
    <property type="project" value="TreeGrafter"/>
</dbReference>
<keyword evidence="4" id="KW-0378">Hydrolase</keyword>